<dbReference type="OrthoDB" id="6760573at2759"/>
<evidence type="ECO:0000313" key="2">
    <source>
        <dbReference type="RefSeq" id="XP_030758067.1"/>
    </source>
</evidence>
<dbReference type="Proteomes" id="UP000504635">
    <property type="component" value="Unplaced"/>
</dbReference>
<keyword evidence="1" id="KW-1185">Reference proteome</keyword>
<dbReference type="AlphaFoldDB" id="A0A6J2Y2Y7"/>
<dbReference type="GeneID" id="115883801"/>
<accession>A0A6J2Y2Y7</accession>
<reference evidence="2" key="1">
    <citation type="submission" date="2025-08" db="UniProtKB">
        <authorList>
            <consortium name="RefSeq"/>
        </authorList>
    </citation>
    <scope>IDENTIFICATION</scope>
    <source>
        <tissue evidence="2">Gonads</tissue>
    </source>
</reference>
<dbReference type="InParanoid" id="A0A6J2Y2Y7"/>
<proteinExistence type="predicted"/>
<organism evidence="1 2">
    <name type="scientific">Sitophilus oryzae</name>
    <name type="common">Rice weevil</name>
    <name type="synonym">Curculio oryzae</name>
    <dbReference type="NCBI Taxonomy" id="7048"/>
    <lineage>
        <taxon>Eukaryota</taxon>
        <taxon>Metazoa</taxon>
        <taxon>Ecdysozoa</taxon>
        <taxon>Arthropoda</taxon>
        <taxon>Hexapoda</taxon>
        <taxon>Insecta</taxon>
        <taxon>Pterygota</taxon>
        <taxon>Neoptera</taxon>
        <taxon>Endopterygota</taxon>
        <taxon>Coleoptera</taxon>
        <taxon>Polyphaga</taxon>
        <taxon>Cucujiformia</taxon>
        <taxon>Curculionidae</taxon>
        <taxon>Dryophthorinae</taxon>
        <taxon>Sitophilus</taxon>
    </lineage>
</organism>
<gene>
    <name evidence="2" type="primary">LOC115883801</name>
</gene>
<sequence length="207" mass="25256">MYDDSEDSDYEFCYIYDADEIIEECPRTSTYEQRISQLAEESRKDAFQTIFHQKKEQIFSLPGVNFLKFTHRYIKFCFQPNLIYNGISQKYIFYCSLRYLKRYGKWILKREPMPAQPLYRKVIPSVFIEDDIISLSMVICKVYEELKKWAKREIKIRRDKYERYRKGQITYIDIDLTDEELYFSDDERQALHEKRITVLKRMIPPGY</sequence>
<dbReference type="RefSeq" id="XP_030758067.1">
    <property type="nucleotide sequence ID" value="XM_030902207.1"/>
</dbReference>
<protein>
    <submittedName>
        <fullName evidence="2">Uncharacterized protein LOC115883801</fullName>
    </submittedName>
</protein>
<dbReference type="KEGG" id="soy:115883801"/>
<evidence type="ECO:0000313" key="1">
    <source>
        <dbReference type="Proteomes" id="UP000504635"/>
    </source>
</evidence>
<name>A0A6J2Y2Y7_SITOR</name>